<dbReference type="Ensembl" id="ENSPPAT00000059190.1">
    <property type="protein sequence ID" value="ENSPPAP00000036298.1"/>
    <property type="gene ID" value="ENSPPAG00000040926.1"/>
</dbReference>
<evidence type="ECO:0000256" key="1">
    <source>
        <dbReference type="ARBA" id="ARBA00004173"/>
    </source>
</evidence>
<evidence type="ECO:0000256" key="4">
    <source>
        <dbReference type="ARBA" id="ARBA00022490"/>
    </source>
</evidence>
<dbReference type="EMBL" id="AJFE02071688">
    <property type="status" value="NOT_ANNOTATED_CDS"/>
    <property type="molecule type" value="Genomic_DNA"/>
</dbReference>
<reference evidence="21 22" key="1">
    <citation type="journal article" date="2012" name="Nature">
        <title>The bonobo genome compared with the chimpanzee and human genomes.</title>
        <authorList>
            <person name="Prufer K."/>
            <person name="Munch K."/>
            <person name="Hellmann I."/>
            <person name="Akagi K."/>
            <person name="Miller J.R."/>
            <person name="Walenz B."/>
            <person name="Koren S."/>
            <person name="Sutton G."/>
            <person name="Kodira C."/>
            <person name="Winer R."/>
            <person name="Knight J.R."/>
            <person name="Mullikin J.C."/>
            <person name="Meader S.J."/>
            <person name="Ponting C.P."/>
            <person name="Lunter G."/>
            <person name="Higashino S."/>
            <person name="Hobolth A."/>
            <person name="Dutheil J."/>
            <person name="Karakoc E."/>
            <person name="Alkan C."/>
            <person name="Sajjadian S."/>
            <person name="Catacchio C.R."/>
            <person name="Ventura M."/>
            <person name="Marques-Bonet T."/>
            <person name="Eichler E.E."/>
            <person name="Andre C."/>
            <person name="Atencia R."/>
            <person name="Mugisha L."/>
            <person name="Junhold J."/>
            <person name="Patterson N."/>
            <person name="Siebauer M."/>
            <person name="Good J.M."/>
            <person name="Fischer A."/>
            <person name="Ptak S.E."/>
            <person name="Lachmann M."/>
            <person name="Symer D.E."/>
            <person name="Mailund T."/>
            <person name="Schierup M.H."/>
            <person name="Andres A.M."/>
            <person name="Kelso J."/>
            <person name="Paabo S."/>
        </authorList>
    </citation>
    <scope>NUCLEOTIDE SEQUENCE [LARGE SCALE GENOMIC DNA]</scope>
</reference>
<evidence type="ECO:0000256" key="17">
    <source>
        <dbReference type="ARBA" id="ARBA00067069"/>
    </source>
</evidence>
<gene>
    <name evidence="21" type="primary">MLYCD</name>
</gene>
<evidence type="ECO:0000256" key="8">
    <source>
        <dbReference type="ARBA" id="ARBA00022946"/>
    </source>
</evidence>
<dbReference type="Bgee" id="ENSPPAG00000040926">
    <property type="expression patterns" value="Expressed in liver and 6 other cell types or tissues"/>
</dbReference>
<dbReference type="FunFam" id="1.20.140.90:FF:000001">
    <property type="entry name" value="Malonyl-CoA decarboxylase, mitochondrial"/>
    <property type="match status" value="1"/>
</dbReference>
<dbReference type="Gene3D" id="3.40.630.150">
    <property type="entry name" value="Malonyl-CoA decarboxylase, catalytic domain"/>
    <property type="match status" value="1"/>
</dbReference>
<dbReference type="OMA" id="PIDWSTP"/>
<dbReference type="FunFam" id="3.40.630.150:FF:000001">
    <property type="entry name" value="Malonyl-CoA decarboxylase, mitochondrial"/>
    <property type="match status" value="1"/>
</dbReference>
<keyword evidence="10" id="KW-0496">Mitochondrion</keyword>
<evidence type="ECO:0000256" key="12">
    <source>
        <dbReference type="ARBA" id="ARBA00023160"/>
    </source>
</evidence>
<dbReference type="PANTHER" id="PTHR28641:SF1">
    <property type="entry name" value="MALONYL-COA DECARBOXYLASE, MITOCHONDRIAL"/>
    <property type="match status" value="1"/>
</dbReference>
<dbReference type="GO" id="GO:0042802">
    <property type="term" value="F:identical protein binding"/>
    <property type="evidence" value="ECO:0007669"/>
    <property type="project" value="Ensembl"/>
</dbReference>
<dbReference type="GO" id="GO:2001294">
    <property type="term" value="P:malonyl-CoA catabolic process"/>
    <property type="evidence" value="ECO:0007669"/>
    <property type="project" value="Ensembl"/>
</dbReference>
<evidence type="ECO:0000256" key="2">
    <source>
        <dbReference type="ARBA" id="ARBA00004253"/>
    </source>
</evidence>
<dbReference type="GO" id="GO:0006085">
    <property type="term" value="P:acetyl-CoA biosynthetic process"/>
    <property type="evidence" value="ECO:0007669"/>
    <property type="project" value="Ensembl"/>
</dbReference>
<dbReference type="AlphaFoldDB" id="A0A2R9C5X5"/>
<evidence type="ECO:0000256" key="9">
    <source>
        <dbReference type="ARBA" id="ARBA00023098"/>
    </source>
</evidence>
<sequence length="491" mass="54685">MRGLGPGLTARRLLPLRFPPRPPGPRLASGQAAGALERAMDELLRRAVPPTPAYELREKTPAPAEGQCADFVSFYGGLAETAQRAELLGRLARGFGVDHGPGLAEQSAGVLHLRQQRAVLLQAEDRLRYALVPRYRGLFHHISKLDGGVRFLVQLRADLLEAQALKLVEGPDVREMNGVLKGMLSEWFSSGFLNLERVTWHSPCEVLQKISEAEAVHPVKNWMDMKRRVGPYRRCYFFSHCSTPGEPLVVLHVALTGDISSNIQAIVKEHPPSETEEKNKIAAAIFYSISLTQQGLQGVELGTFLIKRVVKELQREFPHLGVFSSLSPIPGFTKWLLGLLNSQTKEHGRNELFTDSECKEISEITGGPINETLKLLLSSSEWVQSEKLVRALQTPLMRLCAWYLYGEKHRGYALNPVANFHLQNGAVLWRINWMADVSLRGITGSCGLMANYRYFLEETGPNSTSYLGSKIIKASEQVLSLVAQFQKNSKL</sequence>
<evidence type="ECO:0000256" key="18">
    <source>
        <dbReference type="ARBA" id="ARBA00072063"/>
    </source>
</evidence>
<dbReference type="GO" id="GO:0006633">
    <property type="term" value="P:fatty acid biosynthetic process"/>
    <property type="evidence" value="ECO:0007669"/>
    <property type="project" value="UniProtKB-KW"/>
</dbReference>
<keyword evidence="11" id="KW-0576">Peroxisome</keyword>
<dbReference type="Gene3D" id="1.20.140.90">
    <property type="entry name" value="Malonyl-CoA decarboxylase, oligemerization domain"/>
    <property type="match status" value="1"/>
</dbReference>
<keyword evidence="22" id="KW-1185">Reference proteome</keyword>
<keyword evidence="12" id="KW-0275">Fatty acid biosynthesis</keyword>
<dbReference type="GO" id="GO:0046321">
    <property type="term" value="P:positive regulation of fatty acid oxidation"/>
    <property type="evidence" value="ECO:0007669"/>
    <property type="project" value="Ensembl"/>
</dbReference>
<keyword evidence="13" id="KW-0456">Lyase</keyword>
<feature type="domain" description="Malonyl-CoA decarboxylase N-terminal" evidence="20">
    <location>
        <begin position="118"/>
        <end position="188"/>
    </location>
</feature>
<evidence type="ECO:0000256" key="16">
    <source>
        <dbReference type="ARBA" id="ARBA00062312"/>
    </source>
</evidence>
<comment type="subunit">
    <text evidence="16">Homotetramer. Dimer of dimers. The two subunits within a dimer display conformational differences suggesting that at any given moment, only one of the two subunits is competent for malonyl-CoA binding and catalytic activity. Under oxidizing conditions, can form disulfide-linked homotetramers (in vitro). Associates with the peroxisomal targeting signal receptor PEX5.</text>
</comment>
<dbReference type="InterPro" id="IPR038351">
    <property type="entry name" value="MCD_N_sf"/>
</dbReference>
<protein>
    <recommendedName>
        <fullName evidence="18">Malonyl-CoA decarboxylase, mitochondrial</fullName>
        <ecNumber evidence="17">4.1.1.9</ecNumber>
    </recommendedName>
</protein>
<dbReference type="GO" id="GO:0010906">
    <property type="term" value="P:regulation of glucose metabolic process"/>
    <property type="evidence" value="ECO:0007669"/>
    <property type="project" value="Ensembl"/>
</dbReference>
<dbReference type="Pfam" id="PF05292">
    <property type="entry name" value="MCD"/>
    <property type="match status" value="1"/>
</dbReference>
<reference evidence="21" key="2">
    <citation type="submission" date="2025-08" db="UniProtKB">
        <authorList>
            <consortium name="Ensembl"/>
        </authorList>
    </citation>
    <scope>IDENTIFICATION</scope>
</reference>
<evidence type="ECO:0000259" key="19">
    <source>
        <dbReference type="Pfam" id="PF05292"/>
    </source>
</evidence>
<keyword evidence="9" id="KW-0443">Lipid metabolism</keyword>
<organism evidence="21 22">
    <name type="scientific">Pan paniscus</name>
    <name type="common">Pygmy chimpanzee</name>
    <name type="synonym">Bonobo</name>
    <dbReference type="NCBI Taxonomy" id="9597"/>
    <lineage>
        <taxon>Eukaryota</taxon>
        <taxon>Metazoa</taxon>
        <taxon>Chordata</taxon>
        <taxon>Craniata</taxon>
        <taxon>Vertebrata</taxon>
        <taxon>Euteleostomi</taxon>
        <taxon>Mammalia</taxon>
        <taxon>Eutheria</taxon>
        <taxon>Euarchontoglires</taxon>
        <taxon>Primates</taxon>
        <taxon>Haplorrhini</taxon>
        <taxon>Catarrhini</taxon>
        <taxon>Hominidae</taxon>
        <taxon>Pan</taxon>
    </lineage>
</organism>
<evidence type="ECO:0000256" key="11">
    <source>
        <dbReference type="ARBA" id="ARBA00023140"/>
    </source>
</evidence>
<evidence type="ECO:0000256" key="3">
    <source>
        <dbReference type="ARBA" id="ARBA00004496"/>
    </source>
</evidence>
<evidence type="ECO:0000256" key="5">
    <source>
        <dbReference type="ARBA" id="ARBA00022516"/>
    </source>
</evidence>
<keyword evidence="4" id="KW-0963">Cytoplasm</keyword>
<evidence type="ECO:0000259" key="20">
    <source>
        <dbReference type="Pfam" id="PF17408"/>
    </source>
</evidence>
<evidence type="ECO:0000313" key="22">
    <source>
        <dbReference type="Proteomes" id="UP000240080"/>
    </source>
</evidence>
<keyword evidence="6" id="KW-0210">Decarboxylase</keyword>
<dbReference type="PANTHER" id="PTHR28641">
    <property type="match status" value="1"/>
</dbReference>
<dbReference type="EC" id="4.1.1.9" evidence="17"/>
<dbReference type="Proteomes" id="UP000240080">
    <property type="component" value="Chromosome 16"/>
</dbReference>
<evidence type="ECO:0000256" key="14">
    <source>
        <dbReference type="ARBA" id="ARBA00051499"/>
    </source>
</evidence>
<accession>A0A2R9C5X5</accession>
<feature type="domain" description="Malonyl-CoA decarboxylase C-terminal" evidence="19">
    <location>
        <begin position="191"/>
        <end position="454"/>
    </location>
</feature>
<keyword evidence="7" id="KW-0276">Fatty acid metabolism</keyword>
<keyword evidence="5" id="KW-0444">Lipid biosynthesis</keyword>
<dbReference type="InterPro" id="IPR007956">
    <property type="entry name" value="Malonyl_CoA_deC_C"/>
</dbReference>
<dbReference type="STRING" id="9597.ENSPPAP00000036298"/>
<comment type="subcellular location">
    <subcellularLocation>
        <location evidence="3">Cytoplasm</location>
    </subcellularLocation>
    <subcellularLocation>
        <location evidence="1">Mitochondrion</location>
    </subcellularLocation>
    <subcellularLocation>
        <location evidence="2">Peroxisome matrix</location>
    </subcellularLocation>
</comment>
<evidence type="ECO:0000256" key="7">
    <source>
        <dbReference type="ARBA" id="ARBA00022832"/>
    </source>
</evidence>
<name>A0A2R9C5X5_PANPA</name>
<dbReference type="GO" id="GO:0005759">
    <property type="term" value="C:mitochondrial matrix"/>
    <property type="evidence" value="ECO:0007669"/>
    <property type="project" value="Ensembl"/>
</dbReference>
<evidence type="ECO:0000256" key="13">
    <source>
        <dbReference type="ARBA" id="ARBA00023239"/>
    </source>
</evidence>
<comment type="catalytic activity">
    <reaction evidence="14">
        <text>malonyl-CoA + H(+) = acetyl-CoA + CO2</text>
        <dbReference type="Rhea" id="RHEA:18781"/>
        <dbReference type="ChEBI" id="CHEBI:15378"/>
        <dbReference type="ChEBI" id="CHEBI:16526"/>
        <dbReference type="ChEBI" id="CHEBI:57288"/>
        <dbReference type="ChEBI" id="CHEBI:57384"/>
        <dbReference type="EC" id="4.1.1.9"/>
    </reaction>
    <physiologicalReaction direction="left-to-right" evidence="14">
        <dbReference type="Rhea" id="RHEA:18782"/>
    </physiologicalReaction>
</comment>
<reference evidence="21" key="3">
    <citation type="submission" date="2025-09" db="UniProtKB">
        <authorList>
            <consortium name="Ensembl"/>
        </authorList>
    </citation>
    <scope>IDENTIFICATION</scope>
</reference>
<evidence type="ECO:0000256" key="10">
    <source>
        <dbReference type="ARBA" id="ARBA00023128"/>
    </source>
</evidence>
<dbReference type="Pfam" id="PF17408">
    <property type="entry name" value="MCD_N"/>
    <property type="match status" value="1"/>
</dbReference>
<evidence type="ECO:0000313" key="21">
    <source>
        <dbReference type="Ensembl" id="ENSPPAP00000036298.1"/>
    </source>
</evidence>
<dbReference type="GeneTree" id="ENSGT00390000005410"/>
<dbReference type="EMBL" id="AJFE02071689">
    <property type="status" value="NOT_ANNOTATED_CDS"/>
    <property type="molecule type" value="Genomic_DNA"/>
</dbReference>
<dbReference type="InterPro" id="IPR035372">
    <property type="entry name" value="MCD_N"/>
</dbReference>
<evidence type="ECO:0000256" key="6">
    <source>
        <dbReference type="ARBA" id="ARBA00022793"/>
    </source>
</evidence>
<keyword evidence="8" id="KW-0809">Transit peptide</keyword>
<dbReference type="InterPro" id="IPR042303">
    <property type="entry name" value="Malonyl_CoA_deC_C_sf"/>
</dbReference>
<dbReference type="GO" id="GO:0005782">
    <property type="term" value="C:peroxisomal matrix"/>
    <property type="evidence" value="ECO:0007669"/>
    <property type="project" value="UniProtKB-SubCell"/>
</dbReference>
<evidence type="ECO:0000256" key="15">
    <source>
        <dbReference type="ARBA" id="ARBA00060678"/>
    </source>
</evidence>
<comment type="pathway">
    <text evidence="15">Metabolic intermediate biosynthesis; acetyl-CoA biosynthesis; acetyl-CoA from malonyl-CoA: step 1/1.</text>
</comment>
<dbReference type="GO" id="GO:0050080">
    <property type="term" value="F:malonyl-CoA decarboxylase activity"/>
    <property type="evidence" value="ECO:0007669"/>
    <property type="project" value="UniProtKB-EC"/>
</dbReference>
<proteinExistence type="predicted"/>
<dbReference type="InterPro" id="IPR038917">
    <property type="entry name" value="Malonyl_CoA_deC"/>
</dbReference>